<proteinExistence type="predicted"/>
<comment type="caution">
    <text evidence="4">The sequence shown here is derived from an EMBL/GenBank/DDBJ whole genome shotgun (WGS) entry which is preliminary data.</text>
</comment>
<dbReference type="Proteomes" id="UP000243579">
    <property type="component" value="Unassembled WGS sequence"/>
</dbReference>
<dbReference type="Pfam" id="PF02263">
    <property type="entry name" value="GBP"/>
    <property type="match status" value="1"/>
</dbReference>
<name>A0A1V9ZN96_ACHHY</name>
<dbReference type="Gene3D" id="1.20.1000.10">
    <property type="entry name" value="Guanylate-binding protein, C-terminal domain"/>
    <property type="match status" value="1"/>
</dbReference>
<feature type="region of interest" description="Disordered" evidence="2">
    <location>
        <begin position="755"/>
        <end position="775"/>
    </location>
</feature>
<evidence type="ECO:0000313" key="4">
    <source>
        <dbReference type="EMBL" id="OQR99458.1"/>
    </source>
</evidence>
<dbReference type="InterPro" id="IPR015894">
    <property type="entry name" value="Guanylate-bd_N"/>
</dbReference>
<dbReference type="OrthoDB" id="126732at2759"/>
<evidence type="ECO:0000256" key="2">
    <source>
        <dbReference type="SAM" id="MobiDB-lite"/>
    </source>
</evidence>
<dbReference type="GO" id="GO:0003924">
    <property type="term" value="F:GTPase activity"/>
    <property type="evidence" value="ECO:0007669"/>
    <property type="project" value="InterPro"/>
</dbReference>
<feature type="domain" description="Guanylate-binding protein N-terminal" evidence="3">
    <location>
        <begin position="87"/>
        <end position="257"/>
    </location>
</feature>
<keyword evidence="1" id="KW-0175">Coiled coil</keyword>
<protein>
    <recommendedName>
        <fullName evidence="3">Guanylate-binding protein N-terminal domain-containing protein</fullName>
    </recommendedName>
</protein>
<dbReference type="InterPro" id="IPR027417">
    <property type="entry name" value="P-loop_NTPase"/>
</dbReference>
<evidence type="ECO:0000313" key="5">
    <source>
        <dbReference type="Proteomes" id="UP000243579"/>
    </source>
</evidence>
<dbReference type="AlphaFoldDB" id="A0A1V9ZN96"/>
<evidence type="ECO:0000259" key="3">
    <source>
        <dbReference type="Pfam" id="PF02263"/>
    </source>
</evidence>
<feature type="coiled-coil region" evidence="1">
    <location>
        <begin position="508"/>
        <end position="615"/>
    </location>
</feature>
<dbReference type="EMBL" id="JNBR01000060">
    <property type="protein sequence ID" value="OQR99458.1"/>
    <property type="molecule type" value="Genomic_DNA"/>
</dbReference>
<accession>A0A1V9ZN96</accession>
<gene>
    <name evidence="4" type="ORF">ACHHYP_06071</name>
</gene>
<evidence type="ECO:0000256" key="1">
    <source>
        <dbReference type="SAM" id="Coils"/>
    </source>
</evidence>
<dbReference type="GO" id="GO:0005525">
    <property type="term" value="F:GTP binding"/>
    <property type="evidence" value="ECO:0007669"/>
    <property type="project" value="InterPro"/>
</dbReference>
<reference evidence="4 5" key="1">
    <citation type="journal article" date="2014" name="Genome Biol. Evol.">
        <title>The secreted proteins of Achlya hypogyna and Thraustotheca clavata identify the ancestral oomycete secretome and reveal gene acquisitions by horizontal gene transfer.</title>
        <authorList>
            <person name="Misner I."/>
            <person name="Blouin N."/>
            <person name="Leonard G."/>
            <person name="Richards T.A."/>
            <person name="Lane C.E."/>
        </authorList>
    </citation>
    <scope>NUCLEOTIDE SEQUENCE [LARGE SCALE GENOMIC DNA]</scope>
    <source>
        <strain evidence="4 5">ATCC 48635</strain>
    </source>
</reference>
<dbReference type="PANTHER" id="PTHR10751">
    <property type="entry name" value="GUANYLATE BINDING PROTEIN"/>
    <property type="match status" value="1"/>
</dbReference>
<organism evidence="4 5">
    <name type="scientific">Achlya hypogyna</name>
    <name type="common">Oomycete</name>
    <name type="synonym">Protoachlya hypogyna</name>
    <dbReference type="NCBI Taxonomy" id="1202772"/>
    <lineage>
        <taxon>Eukaryota</taxon>
        <taxon>Sar</taxon>
        <taxon>Stramenopiles</taxon>
        <taxon>Oomycota</taxon>
        <taxon>Saprolegniomycetes</taxon>
        <taxon>Saprolegniales</taxon>
        <taxon>Achlyaceae</taxon>
        <taxon>Achlya</taxon>
    </lineage>
</organism>
<sequence length="775" mass="85709">MPVLVWKHGDGRLEVDESAMGMYLSKAAPGRVRVVGVLNGDASVDATFDATKEHQLLLHTMSPALPTLEGEENDKNALLWLHIEEGSNVAILSAKNEHLGRLLLVLLSSVLVYSQDAELNFDKLRWITELPTQLKIRSNQDEAGVMKDLASVLPRFVWVARNSKVKWLANPGSATKKTPMEYFDGLFTPENGFSEAVMQSNAFKTYFTTFFAARDCLMISRPLEASAGIELAYDLSRDVLRPDYVAAADKLFSRYLSVDAGEDLVPAKHVAGNTLVPAQFRILVAYYVDAFNAHQLPIIQNASTKMLQATCEQGFARAMEQYTHTFTSLLPAVADEATIPSSRILIMAHLQGLRAASIEVYSLSQQIPATNAAAQALLQEQLKQLHANLEASYADATAASADISRETCEALISTLHPLSLTETTAELAQRSREDFSDGLQATLLGFKSDLQHALAKYKAGATARNHQGSSSSAYDPEAGLGAAMYPTLQSYLTDHILGSVVEWGKEVLGLFEKHMAAAAEEKAELEQELAELTAADRLTDTTDRRKEFERELAARTEELSTLKSTLTAELEDKRMDLERLLLDLKGVTSKHEARVASTEKEIERIKAKTLKVEEQAQLEQQKRDALMQGAAMEILNLESNLHNEAKTLYNEQRQALAKVAELERSLNGKKTAHLQSLFALETGCTRTIEELRAAHKKDMADLKTQAKQDIFMLKKAYDSKKGVVQHQLDEVNVLIKQCEDQLAMLEPKLNLDGPVPRLTTAHGTRSTQDEMCKQS</sequence>
<dbReference type="Gene3D" id="3.40.50.300">
    <property type="entry name" value="P-loop containing nucleotide triphosphate hydrolases"/>
    <property type="match status" value="1"/>
</dbReference>
<keyword evidence="5" id="KW-1185">Reference proteome</keyword>